<organism evidence="1 2">
    <name type="scientific">Vallitalea longa</name>
    <dbReference type="NCBI Taxonomy" id="2936439"/>
    <lineage>
        <taxon>Bacteria</taxon>
        <taxon>Bacillati</taxon>
        <taxon>Bacillota</taxon>
        <taxon>Clostridia</taxon>
        <taxon>Lachnospirales</taxon>
        <taxon>Vallitaleaceae</taxon>
        <taxon>Vallitalea</taxon>
    </lineage>
</organism>
<evidence type="ECO:0000313" key="2">
    <source>
        <dbReference type="Proteomes" id="UP001144256"/>
    </source>
</evidence>
<keyword evidence="2" id="KW-1185">Reference proteome</keyword>
<proteinExistence type="predicted"/>
<gene>
    <name evidence="1" type="ORF">SH1V18_16770</name>
</gene>
<comment type="caution">
    <text evidence="1">The sequence shown here is derived from an EMBL/GenBank/DDBJ whole genome shotgun (WGS) entry which is preliminary data.</text>
</comment>
<dbReference type="Pfam" id="PF10844">
    <property type="entry name" value="DUF2577"/>
    <property type="match status" value="1"/>
</dbReference>
<sequence>MYNSIKKIVKETMDGINARILVGTVSSTDPFLVNVEQRLQLPLGVLTFPEHLQEVKLTIKGYEDDVEIEKEYILRPKLTTGDKLILINLGEEYIIFDKVGDYGESILITQE</sequence>
<accession>A0A9W5Y8L3</accession>
<evidence type="ECO:0000313" key="1">
    <source>
        <dbReference type="EMBL" id="GKX29197.1"/>
    </source>
</evidence>
<reference evidence="1" key="1">
    <citation type="submission" date="2022-06" db="EMBL/GenBank/DDBJ databases">
        <title>Vallitalea longa sp. nov., an anaerobic bacterium isolated from marine sediment.</title>
        <authorList>
            <person name="Hirano S."/>
            <person name="Terahara T."/>
            <person name="Mori K."/>
            <person name="Hamada M."/>
            <person name="Matsumoto R."/>
            <person name="Kobayashi T."/>
        </authorList>
    </citation>
    <scope>NUCLEOTIDE SEQUENCE</scope>
    <source>
        <strain evidence="1">SH18-1</strain>
    </source>
</reference>
<dbReference type="Proteomes" id="UP001144256">
    <property type="component" value="Unassembled WGS sequence"/>
</dbReference>
<dbReference type="EMBL" id="BRLB01000003">
    <property type="protein sequence ID" value="GKX29197.1"/>
    <property type="molecule type" value="Genomic_DNA"/>
</dbReference>
<dbReference type="InterPro" id="IPR022555">
    <property type="entry name" value="DUF2577"/>
</dbReference>
<dbReference type="RefSeq" id="WP_281814508.1">
    <property type="nucleotide sequence ID" value="NZ_BRLB01000003.1"/>
</dbReference>
<dbReference type="AlphaFoldDB" id="A0A9W5Y8L3"/>
<protein>
    <submittedName>
        <fullName evidence="1">Uncharacterized protein</fullName>
    </submittedName>
</protein>
<name>A0A9W5Y8L3_9FIRM</name>